<organism evidence="9 10">
    <name type="scientific">Aphanomyces stellatus</name>
    <dbReference type="NCBI Taxonomy" id="120398"/>
    <lineage>
        <taxon>Eukaryota</taxon>
        <taxon>Sar</taxon>
        <taxon>Stramenopiles</taxon>
        <taxon>Oomycota</taxon>
        <taxon>Saprolegniomycetes</taxon>
        <taxon>Saprolegniales</taxon>
        <taxon>Verrucalvaceae</taxon>
        <taxon>Aphanomyces</taxon>
    </lineage>
</organism>
<evidence type="ECO:0000259" key="7">
    <source>
        <dbReference type="PROSITE" id="PS50011"/>
    </source>
</evidence>
<evidence type="ECO:0000256" key="3">
    <source>
        <dbReference type="ARBA" id="ARBA00022840"/>
    </source>
</evidence>
<name>A0A485LCD4_9STRA</name>
<reference evidence="8" key="2">
    <citation type="submission" date="2019-06" db="EMBL/GenBank/DDBJ databases">
        <title>Genomics analysis of Aphanomyces spp. identifies a new class of oomycete effector associated with host adaptation.</title>
        <authorList>
            <person name="Gaulin E."/>
        </authorList>
    </citation>
    <scope>NUCLEOTIDE SEQUENCE</scope>
    <source>
        <strain evidence="8">CBS 578.67</strain>
    </source>
</reference>
<sequence>MTSHDSPVDESHMTSASSAPTRRWPSYEYRPLEIHHPPHLIPIPQLYEYLTDYIQHSRPRSASNRSQGACLDHVVGTGGFADVYAGTFHGNTVAIKKLHTKSVTVTQLQSFIAEILLMSTFDSPYIVKLVGASWTQPIDIKCVMEYMDGGDLRHYLQAHNAVALTWADKLGHIAELAKALVYLHSMKIIHRDLKSHNILLDSTKGTKLTDLGITRKTWRRQ</sequence>
<evidence type="ECO:0000256" key="2">
    <source>
        <dbReference type="ARBA" id="ARBA00022741"/>
    </source>
</evidence>
<dbReference type="InterPro" id="IPR008271">
    <property type="entry name" value="Ser/Thr_kinase_AS"/>
</dbReference>
<dbReference type="PROSITE" id="PS50011">
    <property type="entry name" value="PROTEIN_KINASE_DOM"/>
    <property type="match status" value="1"/>
</dbReference>
<evidence type="ECO:0000256" key="5">
    <source>
        <dbReference type="RuleBase" id="RU000304"/>
    </source>
</evidence>
<dbReference type="PROSITE" id="PS00107">
    <property type="entry name" value="PROTEIN_KINASE_ATP"/>
    <property type="match status" value="1"/>
</dbReference>
<dbReference type="InterPro" id="IPR000719">
    <property type="entry name" value="Prot_kinase_dom"/>
</dbReference>
<keyword evidence="1 5" id="KW-0723">Serine/threonine-protein kinase</keyword>
<evidence type="ECO:0000313" key="10">
    <source>
        <dbReference type="Proteomes" id="UP000332933"/>
    </source>
</evidence>
<evidence type="ECO:0000256" key="1">
    <source>
        <dbReference type="ARBA" id="ARBA00022527"/>
    </source>
</evidence>
<evidence type="ECO:0000313" key="9">
    <source>
        <dbReference type="EMBL" id="VFT95816.1"/>
    </source>
</evidence>
<protein>
    <submittedName>
        <fullName evidence="9">Aste57867_19091 protein</fullName>
    </submittedName>
</protein>
<keyword evidence="2 4" id="KW-0547">Nucleotide-binding</keyword>
<dbReference type="InterPro" id="IPR017441">
    <property type="entry name" value="Protein_kinase_ATP_BS"/>
</dbReference>
<dbReference type="AlphaFoldDB" id="A0A485LCD4"/>
<dbReference type="SUPFAM" id="SSF56112">
    <property type="entry name" value="Protein kinase-like (PK-like)"/>
    <property type="match status" value="1"/>
</dbReference>
<dbReference type="SMART" id="SM00220">
    <property type="entry name" value="S_TKc"/>
    <property type="match status" value="1"/>
</dbReference>
<feature type="region of interest" description="Disordered" evidence="6">
    <location>
        <begin position="1"/>
        <end position="22"/>
    </location>
</feature>
<evidence type="ECO:0000256" key="6">
    <source>
        <dbReference type="SAM" id="MobiDB-lite"/>
    </source>
</evidence>
<dbReference type="InterPro" id="IPR051681">
    <property type="entry name" value="Ser/Thr_Kinases-Pseudokinases"/>
</dbReference>
<keyword evidence="1 5" id="KW-0418">Kinase</keyword>
<dbReference type="PANTHER" id="PTHR44329">
    <property type="entry name" value="SERINE/THREONINE-PROTEIN KINASE TNNI3K-RELATED"/>
    <property type="match status" value="1"/>
</dbReference>
<dbReference type="PROSITE" id="PS00108">
    <property type="entry name" value="PROTEIN_KINASE_ST"/>
    <property type="match status" value="1"/>
</dbReference>
<dbReference type="Pfam" id="PF07714">
    <property type="entry name" value="PK_Tyr_Ser-Thr"/>
    <property type="match status" value="1"/>
</dbReference>
<gene>
    <name evidence="9" type="primary">Aste57867_19091</name>
    <name evidence="8" type="ORF">As57867_019027</name>
    <name evidence="9" type="ORF">ASTE57867_19091</name>
</gene>
<dbReference type="EMBL" id="VJMH01006444">
    <property type="protein sequence ID" value="KAF0689456.1"/>
    <property type="molecule type" value="Genomic_DNA"/>
</dbReference>
<dbReference type="InterPro" id="IPR001245">
    <property type="entry name" value="Ser-Thr/Tyr_kinase_cat_dom"/>
</dbReference>
<evidence type="ECO:0000256" key="4">
    <source>
        <dbReference type="PROSITE-ProRule" id="PRU10141"/>
    </source>
</evidence>
<dbReference type="PANTHER" id="PTHR44329:SF214">
    <property type="entry name" value="PROTEIN KINASE DOMAIN-CONTAINING PROTEIN"/>
    <property type="match status" value="1"/>
</dbReference>
<dbReference type="OrthoDB" id="48004at2759"/>
<comment type="similarity">
    <text evidence="5">Belongs to the protein kinase superfamily.</text>
</comment>
<dbReference type="Proteomes" id="UP000332933">
    <property type="component" value="Unassembled WGS sequence"/>
</dbReference>
<accession>A0A485LCD4</accession>
<keyword evidence="1 5" id="KW-0808">Transferase</keyword>
<dbReference type="Gene3D" id="1.10.510.10">
    <property type="entry name" value="Transferase(Phosphotransferase) domain 1"/>
    <property type="match status" value="1"/>
</dbReference>
<feature type="compositionally biased region" description="Basic and acidic residues" evidence="6">
    <location>
        <begin position="1"/>
        <end position="12"/>
    </location>
</feature>
<dbReference type="InterPro" id="IPR011009">
    <property type="entry name" value="Kinase-like_dom_sf"/>
</dbReference>
<reference evidence="9 10" key="1">
    <citation type="submission" date="2019-03" db="EMBL/GenBank/DDBJ databases">
        <authorList>
            <person name="Gaulin E."/>
            <person name="Dumas B."/>
        </authorList>
    </citation>
    <scope>NUCLEOTIDE SEQUENCE [LARGE SCALE GENOMIC DNA]</scope>
    <source>
        <strain evidence="9">CBS 568.67</strain>
    </source>
</reference>
<dbReference type="GO" id="GO:0004674">
    <property type="term" value="F:protein serine/threonine kinase activity"/>
    <property type="evidence" value="ECO:0007669"/>
    <property type="project" value="UniProtKB-KW"/>
</dbReference>
<feature type="binding site" evidence="4">
    <location>
        <position position="97"/>
    </location>
    <ligand>
        <name>ATP</name>
        <dbReference type="ChEBI" id="CHEBI:30616"/>
    </ligand>
</feature>
<evidence type="ECO:0000313" key="8">
    <source>
        <dbReference type="EMBL" id="KAF0689456.1"/>
    </source>
</evidence>
<dbReference type="EMBL" id="CAADRA010006465">
    <property type="protein sequence ID" value="VFT95816.1"/>
    <property type="molecule type" value="Genomic_DNA"/>
</dbReference>
<feature type="domain" description="Protein kinase" evidence="7">
    <location>
        <begin position="69"/>
        <end position="221"/>
    </location>
</feature>
<keyword evidence="3 4" id="KW-0067">ATP-binding</keyword>
<proteinExistence type="inferred from homology"/>
<keyword evidence="10" id="KW-1185">Reference proteome</keyword>
<dbReference type="GO" id="GO:0005524">
    <property type="term" value="F:ATP binding"/>
    <property type="evidence" value="ECO:0007669"/>
    <property type="project" value="UniProtKB-UniRule"/>
</dbReference>